<dbReference type="PROSITE" id="PS51387">
    <property type="entry name" value="FAD_PCMH"/>
    <property type="match status" value="1"/>
</dbReference>
<dbReference type="InterPro" id="IPR012951">
    <property type="entry name" value="BBE"/>
</dbReference>
<gene>
    <name evidence="5" type="ORF">V5O48_007548</name>
</gene>
<feature type="domain" description="FAD-binding PCMH-type" evidence="4">
    <location>
        <begin position="110"/>
        <end position="290"/>
    </location>
</feature>
<evidence type="ECO:0000256" key="3">
    <source>
        <dbReference type="SAM" id="SignalP"/>
    </source>
</evidence>
<feature type="signal peptide" evidence="3">
    <location>
        <begin position="1"/>
        <end position="17"/>
    </location>
</feature>
<dbReference type="InterPro" id="IPR050432">
    <property type="entry name" value="FAD-linked_Oxidoreductases_BP"/>
</dbReference>
<evidence type="ECO:0000313" key="6">
    <source>
        <dbReference type="Proteomes" id="UP001465976"/>
    </source>
</evidence>
<protein>
    <recommendedName>
        <fullName evidence="4">FAD-binding PCMH-type domain-containing protein</fullName>
    </recommendedName>
</protein>
<sequence>MFTKAALVLAFASFAAAQDLQSCRLLPTDSSWPSTDVWDAFNGSIDGRLIKTVPIGSPCHDPTYDEAQCNVVRNNWHFPEFHEPNPSSLMDPVFLNKSCDPFDSRDTPCRIGAYVQYAVNVSTPDHIVKTIQFVKDHNIRFVVKNSGHDYMGRSTGTGAVSVWLHNLRNTTFVPQYKSSAYSGPALKASSGVLGRELAGAANAQGFAAVVGDCPTVGALGGYTQGGGHSALSSMYGLAADQTLEFEVITAQGQFVRASPTENQDLYWALSGGGGGTYGIVWTTTVKVHKDLPVTIASVNFTADGITQDTFWQAIDAYQATTPNLTDAKMSTVTQYTNASFSMYPVFATNKTVDETSALLRPFLDTLDRLGVKYVTATDSHAGFLQAYDSIGYWQTFTIATGLVGSRLLPRSLWEDQTKFSTLTKTIRGIVEGGGLAFDFAYRATLAAAGNPDNAVLPAWRDAERMFQAVLPQFDGESIAQVLSDQNKITTQYMQPLVDLTPGSGAYGNEAAFSDPNWKQAFYGPTYDKLLSIKDKWDPDQIFYGTISVGGDRWRETEEGRLCKV</sequence>
<dbReference type="InterPro" id="IPR036318">
    <property type="entry name" value="FAD-bd_PCMH-like_sf"/>
</dbReference>
<keyword evidence="6" id="KW-1185">Reference proteome</keyword>
<dbReference type="Pfam" id="PF08031">
    <property type="entry name" value="BBE"/>
    <property type="match status" value="1"/>
</dbReference>
<name>A0ABR3FGG9_9AGAR</name>
<dbReference type="PANTHER" id="PTHR13878:SF91">
    <property type="entry name" value="FAD BINDING DOMAIN PROTEIN (AFU_ORTHOLOGUE AFUA_6G12070)-RELATED"/>
    <property type="match status" value="1"/>
</dbReference>
<dbReference type="InterPro" id="IPR016166">
    <property type="entry name" value="FAD-bd_PCMH"/>
</dbReference>
<dbReference type="InterPro" id="IPR006094">
    <property type="entry name" value="Oxid_FAD_bind_N"/>
</dbReference>
<keyword evidence="2" id="KW-0560">Oxidoreductase</keyword>
<feature type="chain" id="PRO_5046812905" description="FAD-binding PCMH-type domain-containing protein" evidence="3">
    <location>
        <begin position="18"/>
        <end position="564"/>
    </location>
</feature>
<dbReference type="InterPro" id="IPR016169">
    <property type="entry name" value="FAD-bd_PCMH_sub2"/>
</dbReference>
<comment type="caution">
    <text evidence="5">The sequence shown here is derived from an EMBL/GenBank/DDBJ whole genome shotgun (WGS) entry which is preliminary data.</text>
</comment>
<dbReference type="Pfam" id="PF01565">
    <property type="entry name" value="FAD_binding_4"/>
    <property type="match status" value="1"/>
</dbReference>
<dbReference type="EMBL" id="JBAHYK010000400">
    <property type="protein sequence ID" value="KAL0574408.1"/>
    <property type="molecule type" value="Genomic_DNA"/>
</dbReference>
<comment type="similarity">
    <text evidence="1">Belongs to the oxygen-dependent FAD-linked oxidoreductase family.</text>
</comment>
<keyword evidence="3" id="KW-0732">Signal</keyword>
<evidence type="ECO:0000256" key="2">
    <source>
        <dbReference type="ARBA" id="ARBA00023002"/>
    </source>
</evidence>
<evidence type="ECO:0000256" key="1">
    <source>
        <dbReference type="ARBA" id="ARBA00005466"/>
    </source>
</evidence>
<dbReference type="Proteomes" id="UP001465976">
    <property type="component" value="Unassembled WGS sequence"/>
</dbReference>
<accession>A0ABR3FGG9</accession>
<reference evidence="5 6" key="1">
    <citation type="submission" date="2024-02" db="EMBL/GenBank/DDBJ databases">
        <title>A draft genome for the cacao thread blight pathogen Marasmius crinis-equi.</title>
        <authorList>
            <person name="Cohen S.P."/>
            <person name="Baruah I.K."/>
            <person name="Amoako-Attah I."/>
            <person name="Bukari Y."/>
            <person name="Meinhardt L.W."/>
            <person name="Bailey B.A."/>
        </authorList>
    </citation>
    <scope>NUCLEOTIDE SEQUENCE [LARGE SCALE GENOMIC DNA]</scope>
    <source>
        <strain evidence="5 6">GH-76</strain>
    </source>
</reference>
<organism evidence="5 6">
    <name type="scientific">Marasmius crinis-equi</name>
    <dbReference type="NCBI Taxonomy" id="585013"/>
    <lineage>
        <taxon>Eukaryota</taxon>
        <taxon>Fungi</taxon>
        <taxon>Dikarya</taxon>
        <taxon>Basidiomycota</taxon>
        <taxon>Agaricomycotina</taxon>
        <taxon>Agaricomycetes</taxon>
        <taxon>Agaricomycetidae</taxon>
        <taxon>Agaricales</taxon>
        <taxon>Marasmiineae</taxon>
        <taxon>Marasmiaceae</taxon>
        <taxon>Marasmius</taxon>
    </lineage>
</organism>
<proteinExistence type="inferred from homology"/>
<dbReference type="PANTHER" id="PTHR13878">
    <property type="entry name" value="GULONOLACTONE OXIDASE"/>
    <property type="match status" value="1"/>
</dbReference>
<evidence type="ECO:0000313" key="5">
    <source>
        <dbReference type="EMBL" id="KAL0574408.1"/>
    </source>
</evidence>
<evidence type="ECO:0000259" key="4">
    <source>
        <dbReference type="PROSITE" id="PS51387"/>
    </source>
</evidence>
<dbReference type="SUPFAM" id="SSF56176">
    <property type="entry name" value="FAD-binding/transporter-associated domain-like"/>
    <property type="match status" value="1"/>
</dbReference>
<dbReference type="Gene3D" id="3.30.465.10">
    <property type="match status" value="2"/>
</dbReference>